<evidence type="ECO:0000313" key="5">
    <source>
        <dbReference type="Proteomes" id="UP000323819"/>
    </source>
</evidence>
<comment type="caution">
    <text evidence="4">The sequence shown here is derived from an EMBL/GenBank/DDBJ whole genome shotgun (WGS) entry which is preliminary data.</text>
</comment>
<feature type="repeat" description="ANK" evidence="3">
    <location>
        <begin position="57"/>
        <end position="89"/>
    </location>
</feature>
<dbReference type="Pfam" id="PF13606">
    <property type="entry name" value="Ank_3"/>
    <property type="match status" value="1"/>
</dbReference>
<dbReference type="AlphaFoldDB" id="A0ABD7SR95"/>
<accession>A0ABD7SR95</accession>
<dbReference type="EMBL" id="VSIJ01000005">
    <property type="protein sequence ID" value="TXX67350.1"/>
    <property type="molecule type" value="Genomic_DNA"/>
</dbReference>
<dbReference type="PANTHER" id="PTHR24201">
    <property type="entry name" value="ANK_REP_REGION DOMAIN-CONTAINING PROTEIN"/>
    <property type="match status" value="1"/>
</dbReference>
<dbReference type="SMART" id="SM00248">
    <property type="entry name" value="ANK"/>
    <property type="match status" value="3"/>
</dbReference>
<proteinExistence type="predicted"/>
<gene>
    <name evidence="4" type="ORF">FXF03_01885</name>
</gene>
<dbReference type="SUPFAM" id="SSF48403">
    <property type="entry name" value="Ankyrin repeat"/>
    <property type="match status" value="1"/>
</dbReference>
<dbReference type="Gene3D" id="1.25.40.20">
    <property type="entry name" value="Ankyrin repeat-containing domain"/>
    <property type="match status" value="2"/>
</dbReference>
<evidence type="ECO:0000256" key="2">
    <source>
        <dbReference type="ARBA" id="ARBA00023043"/>
    </source>
</evidence>
<dbReference type="InterPro" id="IPR002110">
    <property type="entry name" value="Ankyrin_rpt"/>
</dbReference>
<dbReference type="PROSITE" id="PS50297">
    <property type="entry name" value="ANK_REP_REGION"/>
    <property type="match status" value="1"/>
</dbReference>
<reference evidence="4 5" key="1">
    <citation type="submission" date="2019-06" db="EMBL/GenBank/DDBJ databases">
        <title>Vibrio cholerae phylogeny based on whole-genome sequencing reveals genetic diversity and population strucutre.</title>
        <authorList>
            <person name="Zhiqiu Y."/>
            <person name="Bin L."/>
            <person name="Lingyan J."/>
        </authorList>
    </citation>
    <scope>NUCLEOTIDE SEQUENCE [LARGE SCALE GENOMIC DNA]</scope>
    <source>
        <strain evidence="4 5">N2814</strain>
    </source>
</reference>
<dbReference type="Proteomes" id="UP000323819">
    <property type="component" value="Unassembled WGS sequence"/>
</dbReference>
<keyword evidence="2 3" id="KW-0040">ANK repeat</keyword>
<feature type="repeat" description="ANK" evidence="3">
    <location>
        <begin position="176"/>
        <end position="208"/>
    </location>
</feature>
<dbReference type="RefSeq" id="WP_148521512.1">
    <property type="nucleotide sequence ID" value="NZ_JAILXN010000001.1"/>
</dbReference>
<dbReference type="Pfam" id="PF13637">
    <property type="entry name" value="Ank_4"/>
    <property type="match status" value="1"/>
</dbReference>
<evidence type="ECO:0000256" key="3">
    <source>
        <dbReference type="PROSITE-ProRule" id="PRU00023"/>
    </source>
</evidence>
<dbReference type="InterPro" id="IPR036770">
    <property type="entry name" value="Ankyrin_rpt-contain_sf"/>
</dbReference>
<keyword evidence="1" id="KW-0677">Repeat</keyword>
<dbReference type="PROSITE" id="PS50088">
    <property type="entry name" value="ANK_REPEAT"/>
    <property type="match status" value="2"/>
</dbReference>
<protein>
    <submittedName>
        <fullName evidence="4">Ankyrin repeat domain-containing protein</fullName>
    </submittedName>
</protein>
<evidence type="ECO:0000256" key="1">
    <source>
        <dbReference type="ARBA" id="ARBA00022737"/>
    </source>
</evidence>
<name>A0ABD7SR95_VIBCL</name>
<evidence type="ECO:0000313" key="4">
    <source>
        <dbReference type="EMBL" id="TXX67350.1"/>
    </source>
</evidence>
<organism evidence="4 5">
    <name type="scientific">Vibrio cholerae</name>
    <dbReference type="NCBI Taxonomy" id="666"/>
    <lineage>
        <taxon>Bacteria</taxon>
        <taxon>Pseudomonadati</taxon>
        <taxon>Pseudomonadota</taxon>
        <taxon>Gammaproteobacteria</taxon>
        <taxon>Vibrionales</taxon>
        <taxon>Vibrionaceae</taxon>
        <taxon>Vibrio</taxon>
    </lineage>
</organism>
<dbReference type="InterPro" id="IPR050776">
    <property type="entry name" value="Ank_Repeat/CDKN_Inhibitor"/>
</dbReference>
<sequence>MNNVLATNEFEIPEPAKRASVPKDMFRARHLIREFQNEPLFKLLDNCSFDLEGYDDYGNTLALIAAFNGNDAALRYLIDKGVNIFKQNRDMIKTMSCFASRHLSTFRLVNSMIGFDPNESSEDGVSPIQNCLQNLVTRNLVFGHVEKYNLDLVPEKIEIIRLLVEMGANINHANDYGRTVMHNACYSGSLELVTFLISVGAKVDVIDNHGKLPADHSPNAELKEVFNKLFVSKSSH</sequence>